<dbReference type="GO" id="GO:0042355">
    <property type="term" value="P:L-fucose catabolic process"/>
    <property type="evidence" value="ECO:0007669"/>
    <property type="project" value="TreeGrafter"/>
</dbReference>
<gene>
    <name evidence="5" type="ORF">ENV30_00445</name>
</gene>
<dbReference type="InterPro" id="IPR038391">
    <property type="entry name" value="Fucose_iso_dom1_sf"/>
</dbReference>
<dbReference type="InterPro" id="IPR009015">
    <property type="entry name" value="Fucose_isomerase_N/cen_sf"/>
</dbReference>
<proteinExistence type="predicted"/>
<keyword evidence="2" id="KW-0119">Carbohydrate metabolism</keyword>
<evidence type="ECO:0000256" key="2">
    <source>
        <dbReference type="ARBA" id="ARBA00023277"/>
    </source>
</evidence>
<sequence>MTLVTLGLLTFSDPRPTAYQEMLPVNLEFQNRLVKALEQTGQVQVLVGEKVIQTPQEAKTEVERLDRMGVDGVIFHFAGWSFPHLATVAAKNSQSPVLLVASFNPRYPSLIGMIASGASLDQVGIRHGRVWGDPEDPEIVARILRFGRAARAVRRLRGQTCGLLGGRSMGMYVGTADTAQWQSLFGVDLEHVDQFEIVRRSQEIPEDQVQKALDWFKEKVGHIHWDGKSLTEEKLKLQIRSYYATKDVMKEKGLDFVAVKCQPELSDAFVTQCLSQAFLNDPYDMDGPKEPTVCACEADLDGALTMQILKLMTEQPVLFYDLRHYDAKDDVYVFSNCGSMATFYAARSCNSEENLKRVSLYPQTPFYYPGGGAAVQYMAAPGEATFARLARKSGKYWMAIFAGEFVEQPVEKLKEASPEWPQAFARLRVSPQTLIETLGSNHLHTVAGNHVDCLVEFCSMVGIEARVLG</sequence>
<dbReference type="SUPFAM" id="SSF53743">
    <property type="entry name" value="FucI/AraA N-terminal and middle domains"/>
    <property type="match status" value="1"/>
</dbReference>
<dbReference type="InterPro" id="IPR038392">
    <property type="entry name" value="Fucose_isomerase_dom2_sf"/>
</dbReference>
<dbReference type="InterPro" id="IPR005763">
    <property type="entry name" value="Fucose_isomerase"/>
</dbReference>
<dbReference type="InterPro" id="IPR015888">
    <property type="entry name" value="Fuc_isomerase_C"/>
</dbReference>
<dbReference type="InterPro" id="IPR038393">
    <property type="entry name" value="Fuc_iso_dom3_sf"/>
</dbReference>
<dbReference type="GO" id="GO:0030145">
    <property type="term" value="F:manganese ion binding"/>
    <property type="evidence" value="ECO:0007669"/>
    <property type="project" value="InterPro"/>
</dbReference>
<dbReference type="GO" id="GO:0008736">
    <property type="term" value="F:L-fucose isomerase activity"/>
    <property type="evidence" value="ECO:0007669"/>
    <property type="project" value="InterPro"/>
</dbReference>
<keyword evidence="1 5" id="KW-0413">Isomerase</keyword>
<dbReference type="Pfam" id="PF02952">
    <property type="entry name" value="Fucose_iso_C"/>
    <property type="match status" value="1"/>
</dbReference>
<reference evidence="5" key="1">
    <citation type="journal article" date="2020" name="mSystems">
        <title>Genome- and Community-Level Interaction Insights into Carbon Utilization and Element Cycling Functions of Hydrothermarchaeota in Hydrothermal Sediment.</title>
        <authorList>
            <person name="Zhou Z."/>
            <person name="Liu Y."/>
            <person name="Xu W."/>
            <person name="Pan J."/>
            <person name="Luo Z.H."/>
            <person name="Li M."/>
        </authorList>
    </citation>
    <scope>NUCLEOTIDE SEQUENCE [LARGE SCALE GENOMIC DNA]</scope>
    <source>
        <strain evidence="5">SpSt-747</strain>
    </source>
</reference>
<dbReference type="EMBL" id="DTFV01000007">
    <property type="protein sequence ID" value="HGI29783.1"/>
    <property type="molecule type" value="Genomic_DNA"/>
</dbReference>
<organism evidence="5">
    <name type="scientific">Candidatus Caldatribacterium californiense</name>
    <dbReference type="NCBI Taxonomy" id="1454726"/>
    <lineage>
        <taxon>Bacteria</taxon>
        <taxon>Pseudomonadati</taxon>
        <taxon>Atribacterota</taxon>
        <taxon>Atribacteria</taxon>
        <taxon>Atribacterales</taxon>
        <taxon>Candidatus Caldatribacteriaceae</taxon>
        <taxon>Candidatus Caldatribacterium</taxon>
    </lineage>
</organism>
<dbReference type="PANTHER" id="PTHR37840:SF1">
    <property type="entry name" value="L-FUCOSE ISOMERASE"/>
    <property type="match status" value="1"/>
</dbReference>
<name>A0A7V3YEU7_9BACT</name>
<evidence type="ECO:0000259" key="3">
    <source>
        <dbReference type="Pfam" id="PF02952"/>
    </source>
</evidence>
<dbReference type="CDD" id="cd00578">
    <property type="entry name" value="L-fuc_L-ara-isomerases"/>
    <property type="match status" value="1"/>
</dbReference>
<dbReference type="PANTHER" id="PTHR37840">
    <property type="entry name" value="L-FUCOSE ISOMERASE"/>
    <property type="match status" value="1"/>
</dbReference>
<evidence type="ECO:0000259" key="4">
    <source>
        <dbReference type="Pfam" id="PF07881"/>
    </source>
</evidence>
<dbReference type="GO" id="GO:0005737">
    <property type="term" value="C:cytoplasm"/>
    <property type="evidence" value="ECO:0007669"/>
    <property type="project" value="InterPro"/>
</dbReference>
<dbReference type="AlphaFoldDB" id="A0A7V3YEU7"/>
<dbReference type="Gene3D" id="3.40.275.10">
    <property type="entry name" value="L-fucose Isomerase, Chain A, domain 2"/>
    <property type="match status" value="1"/>
</dbReference>
<evidence type="ECO:0000256" key="1">
    <source>
        <dbReference type="ARBA" id="ARBA00023235"/>
    </source>
</evidence>
<comment type="caution">
    <text evidence="5">The sequence shown here is derived from an EMBL/GenBank/DDBJ whole genome shotgun (WGS) entry which is preliminary data.</text>
</comment>
<accession>A0A7V3YEU7</accession>
<feature type="domain" description="L-fucose isomerase N-terminal-1" evidence="4">
    <location>
        <begin position="5"/>
        <end position="158"/>
    </location>
</feature>
<dbReference type="GO" id="GO:0019571">
    <property type="term" value="P:D-arabinose catabolic process"/>
    <property type="evidence" value="ECO:0007669"/>
    <property type="project" value="TreeGrafter"/>
</dbReference>
<dbReference type="InterPro" id="IPR012888">
    <property type="entry name" value="Fucose_iso_N1"/>
</dbReference>
<dbReference type="Gene3D" id="3.40.50.1070">
    <property type="match status" value="1"/>
</dbReference>
<protein>
    <submittedName>
        <fullName evidence="5">Fucose isomerase</fullName>
    </submittedName>
</protein>
<dbReference type="GO" id="GO:0008790">
    <property type="term" value="F:arabinose isomerase activity"/>
    <property type="evidence" value="ECO:0007669"/>
    <property type="project" value="TreeGrafter"/>
</dbReference>
<feature type="domain" description="L-fucose isomerase C-terminal" evidence="3">
    <location>
        <begin position="336"/>
        <end position="464"/>
    </location>
</feature>
<dbReference type="Gene3D" id="3.20.14.10">
    <property type="entry name" value="L-fucose/L-arabinose isomerase, C-terminal"/>
    <property type="match status" value="1"/>
</dbReference>
<dbReference type="Pfam" id="PF07881">
    <property type="entry name" value="Fucose_iso_N1"/>
    <property type="match status" value="1"/>
</dbReference>
<evidence type="ECO:0000313" key="5">
    <source>
        <dbReference type="EMBL" id="HGI29783.1"/>
    </source>
</evidence>